<dbReference type="InterPro" id="IPR052557">
    <property type="entry name" value="CAP/Cytokinesis_protein"/>
</dbReference>
<proteinExistence type="predicted"/>
<dbReference type="SMART" id="SM00460">
    <property type="entry name" value="TGc"/>
    <property type="match status" value="1"/>
</dbReference>
<protein>
    <recommendedName>
        <fullName evidence="2">Transglutaminase-like domain-containing protein</fullName>
    </recommendedName>
</protein>
<name>A0A1B1N331_9BACL</name>
<evidence type="ECO:0000256" key="1">
    <source>
        <dbReference type="SAM" id="SignalP"/>
    </source>
</evidence>
<feature type="chain" id="PRO_5038511273" description="Transglutaminase-like domain-containing protein" evidence="1">
    <location>
        <begin position="19"/>
        <end position="369"/>
    </location>
</feature>
<evidence type="ECO:0000313" key="4">
    <source>
        <dbReference type="Proteomes" id="UP000092573"/>
    </source>
</evidence>
<feature type="signal peptide" evidence="1">
    <location>
        <begin position="1"/>
        <end position="18"/>
    </location>
</feature>
<dbReference type="InterPro" id="IPR038765">
    <property type="entry name" value="Papain-like_cys_pep_sf"/>
</dbReference>
<keyword evidence="1" id="KW-0732">Signal</keyword>
<dbReference type="AlphaFoldDB" id="A0A1B1N331"/>
<dbReference type="Proteomes" id="UP000092573">
    <property type="component" value="Chromosome"/>
</dbReference>
<dbReference type="SUPFAM" id="SSF54001">
    <property type="entry name" value="Cysteine proteinases"/>
    <property type="match status" value="1"/>
</dbReference>
<dbReference type="GO" id="GO:0005737">
    <property type="term" value="C:cytoplasm"/>
    <property type="evidence" value="ECO:0007669"/>
    <property type="project" value="TreeGrafter"/>
</dbReference>
<evidence type="ECO:0000313" key="3">
    <source>
        <dbReference type="EMBL" id="ANS75838.1"/>
    </source>
</evidence>
<dbReference type="InterPro" id="IPR002931">
    <property type="entry name" value="Transglutaminase-like"/>
</dbReference>
<dbReference type="EMBL" id="CP014167">
    <property type="protein sequence ID" value="ANS75838.1"/>
    <property type="molecule type" value="Genomic_DNA"/>
</dbReference>
<dbReference type="PANTHER" id="PTHR46333:SF2">
    <property type="entry name" value="CYTOKINESIS PROTEIN 3"/>
    <property type="match status" value="1"/>
</dbReference>
<feature type="domain" description="Transglutaminase-like" evidence="2">
    <location>
        <begin position="169"/>
        <end position="225"/>
    </location>
</feature>
<accession>A0A1B1N331</accession>
<dbReference type="Pfam" id="PF01841">
    <property type="entry name" value="Transglut_core"/>
    <property type="match status" value="1"/>
</dbReference>
<dbReference type="KEGG" id="pyg:AWM70_15620"/>
<gene>
    <name evidence="3" type="ORF">AWM70_15620</name>
</gene>
<keyword evidence="4" id="KW-1185">Reference proteome</keyword>
<dbReference type="Gene3D" id="3.10.620.30">
    <property type="match status" value="1"/>
</dbReference>
<reference evidence="3 4" key="1">
    <citation type="submission" date="2016-01" db="EMBL/GenBank/DDBJ databases">
        <title>Complete Genome Sequence of Paenibacillus yonginensis DCY84, a novel Plant Growth-Promoting Bacteria with Elicitation of Induced Systemic Resistance.</title>
        <authorList>
            <person name="Kim Y.J."/>
            <person name="Yang D.C."/>
            <person name="Sukweenadhi J."/>
        </authorList>
    </citation>
    <scope>NUCLEOTIDE SEQUENCE [LARGE SCALE GENOMIC DNA]</scope>
    <source>
        <strain evidence="3 4">DCY84</strain>
    </source>
</reference>
<sequence length="369" mass="41203">MWKAVVIGSFAVAAPAGAVGSPSVHQMVQTAQQAALVSQSGVEQQLAAAIEAHQNTVRFKYEGSVKDFETLLDQALMTALDTNPYMRYIMDRYHYSWRGTSSAVNVEVTFTYRETPEQTAYVDRRVKEIAGQLIVPGMNSHEKVKAIHDWIVQDLKYDESLKNYTAYSGLVTGEAVCQGYTLLAYKLLEEAGVRNLIVEGTAGGQPHAWNLVNLDGSWYHLDTTWDDPVQAKSDNISYDYYLLTDDEMRKDHSWTKTYPAAGEAYRPALEALKLFDPAKRSVYQKLEHELGYTLYEAGQAVSDSSGLMAKAREAIKQGRSAAVVRYSGEQSALINDLGNLYGLNIRNITFSTKPLEGTDDLKVRIEWEN</sequence>
<dbReference type="PANTHER" id="PTHR46333">
    <property type="entry name" value="CYTOKINESIS PROTEIN 3"/>
    <property type="match status" value="1"/>
</dbReference>
<evidence type="ECO:0000259" key="2">
    <source>
        <dbReference type="SMART" id="SM00460"/>
    </source>
</evidence>
<dbReference type="STRING" id="1462996.AWM70_15620"/>
<organism evidence="3 4">
    <name type="scientific">Paenibacillus yonginensis</name>
    <dbReference type="NCBI Taxonomy" id="1462996"/>
    <lineage>
        <taxon>Bacteria</taxon>
        <taxon>Bacillati</taxon>
        <taxon>Bacillota</taxon>
        <taxon>Bacilli</taxon>
        <taxon>Bacillales</taxon>
        <taxon>Paenibacillaceae</taxon>
        <taxon>Paenibacillus</taxon>
    </lineage>
</organism>